<dbReference type="EMBL" id="JAPWIJ010000005">
    <property type="protein sequence ID" value="MCZ4519390.1"/>
    <property type="molecule type" value="Genomic_DNA"/>
</dbReference>
<feature type="domain" description="Aminoglycoside phosphotransferase" evidence="1">
    <location>
        <begin position="125"/>
        <end position="185"/>
    </location>
</feature>
<dbReference type="InterPro" id="IPR002575">
    <property type="entry name" value="Aminoglycoside_PTrfase"/>
</dbReference>
<sequence>MTTPISVEVLSGGASHQGKVVRVGSTVRRPMGSWSTAVHALLRHLEAQGFPGAPRVLGVEGDYELLSFIPGRAPSLPPPQWSRTEQAATSVASLLRSYHDAVDEFDFHRWTNWADFVPEQYREGGILGHNDTVRSNIVFSEKDYTAIALIDFDRAAPSSVVYELAVAASQWIPLRGEEDDDDVVSGLRTSNRLRKFLDDYGVDDSTQRIEILAAIEDNEERNHTTLTDLARSGHTAYRAMVEGGALDRIRSRQAFLARHHSTFSDALR</sequence>
<dbReference type="Gene3D" id="3.90.1200.10">
    <property type="match status" value="1"/>
</dbReference>
<evidence type="ECO:0000259" key="1">
    <source>
        <dbReference type="Pfam" id="PF01636"/>
    </source>
</evidence>
<dbReference type="InterPro" id="IPR011009">
    <property type="entry name" value="Kinase-like_dom_sf"/>
</dbReference>
<dbReference type="SUPFAM" id="SSF56112">
    <property type="entry name" value="Protein kinase-like (PK-like)"/>
    <property type="match status" value="1"/>
</dbReference>
<accession>A0ABT4MEH3</accession>
<evidence type="ECO:0000313" key="3">
    <source>
        <dbReference type="Proteomes" id="UP001081071"/>
    </source>
</evidence>
<proteinExistence type="predicted"/>
<dbReference type="Pfam" id="PF01636">
    <property type="entry name" value="APH"/>
    <property type="match status" value="1"/>
</dbReference>
<organism evidence="2 3">
    <name type="scientific">Rhodococcus ruber</name>
    <dbReference type="NCBI Taxonomy" id="1830"/>
    <lineage>
        <taxon>Bacteria</taxon>
        <taxon>Bacillati</taxon>
        <taxon>Actinomycetota</taxon>
        <taxon>Actinomycetes</taxon>
        <taxon>Mycobacteriales</taxon>
        <taxon>Nocardiaceae</taxon>
        <taxon>Rhodococcus</taxon>
    </lineage>
</organism>
<evidence type="ECO:0000313" key="2">
    <source>
        <dbReference type="EMBL" id="MCZ4519390.1"/>
    </source>
</evidence>
<dbReference type="Proteomes" id="UP001081071">
    <property type="component" value="Unassembled WGS sequence"/>
</dbReference>
<comment type="caution">
    <text evidence="2">The sequence shown here is derived from an EMBL/GenBank/DDBJ whole genome shotgun (WGS) entry which is preliminary data.</text>
</comment>
<name>A0ABT4MEH3_9NOCA</name>
<dbReference type="RefSeq" id="WP_269604749.1">
    <property type="nucleotide sequence ID" value="NZ_JAPWIJ010000005.1"/>
</dbReference>
<keyword evidence="3" id="KW-1185">Reference proteome</keyword>
<gene>
    <name evidence="2" type="ORF">O4220_12775</name>
</gene>
<protein>
    <submittedName>
        <fullName evidence="2">Aminoglycoside phosphotransferase family protein</fullName>
    </submittedName>
</protein>
<reference evidence="2" key="1">
    <citation type="submission" date="2022-12" db="EMBL/GenBank/DDBJ databases">
        <authorList>
            <person name="Krivoruchko A.V."/>
            <person name="Elkin A."/>
        </authorList>
    </citation>
    <scope>NUCLEOTIDE SEQUENCE</scope>
    <source>
        <strain evidence="2">IEGM 1391</strain>
    </source>
</reference>